<dbReference type="Pfam" id="PF19443">
    <property type="entry name" value="DAHL"/>
    <property type="match status" value="1"/>
</dbReference>
<feature type="transmembrane region" description="Helical" evidence="3">
    <location>
        <begin position="266"/>
        <end position="287"/>
    </location>
</feature>
<protein>
    <recommendedName>
        <fullName evidence="2">histidine kinase</fullName>
        <ecNumber evidence="2">2.7.13.3</ecNumber>
    </recommendedName>
</protein>
<keyword evidence="3" id="KW-0812">Transmembrane</keyword>
<proteinExistence type="predicted"/>
<dbReference type="InterPro" id="IPR003661">
    <property type="entry name" value="HisK_dim/P_dom"/>
</dbReference>
<dbReference type="CDD" id="cd00082">
    <property type="entry name" value="HisKA"/>
    <property type="match status" value="1"/>
</dbReference>
<accession>W4MFQ7</accession>
<dbReference type="AlphaFoldDB" id="W4MFQ7"/>
<feature type="domain" description="DAHL" evidence="4">
    <location>
        <begin position="32"/>
        <end position="267"/>
    </location>
</feature>
<reference evidence="5 6" key="1">
    <citation type="journal article" date="2014" name="Nature">
        <title>An environmental bacterial taxon with a large and distinct metabolic repertoire.</title>
        <authorList>
            <person name="Wilson M.C."/>
            <person name="Mori T."/>
            <person name="Ruckert C."/>
            <person name="Uria A.R."/>
            <person name="Helf M.J."/>
            <person name="Takada K."/>
            <person name="Gernert C."/>
            <person name="Steffens U.A."/>
            <person name="Heycke N."/>
            <person name="Schmitt S."/>
            <person name="Rinke C."/>
            <person name="Helfrich E.J."/>
            <person name="Brachmann A.O."/>
            <person name="Gurgui C."/>
            <person name="Wakimoto T."/>
            <person name="Kracht M."/>
            <person name="Crusemann M."/>
            <person name="Hentschel U."/>
            <person name="Abe I."/>
            <person name="Matsunaga S."/>
            <person name="Kalinowski J."/>
            <person name="Takeyama H."/>
            <person name="Piel J."/>
        </authorList>
    </citation>
    <scope>NUCLEOTIDE SEQUENCE [LARGE SCALE GENOMIC DNA]</scope>
    <source>
        <strain evidence="6">TSY2</strain>
    </source>
</reference>
<dbReference type="Proteomes" id="UP000019140">
    <property type="component" value="Unassembled WGS sequence"/>
</dbReference>
<dbReference type="GO" id="GO:0000155">
    <property type="term" value="F:phosphorelay sensor kinase activity"/>
    <property type="evidence" value="ECO:0007669"/>
    <property type="project" value="InterPro"/>
</dbReference>
<dbReference type="HOGENOM" id="CLU_784144_0_0_7"/>
<evidence type="ECO:0000313" key="6">
    <source>
        <dbReference type="Proteomes" id="UP000019140"/>
    </source>
</evidence>
<feature type="non-terminal residue" evidence="5">
    <location>
        <position position="354"/>
    </location>
</feature>
<evidence type="ECO:0000256" key="2">
    <source>
        <dbReference type="ARBA" id="ARBA00012438"/>
    </source>
</evidence>
<dbReference type="EC" id="2.7.13.3" evidence="2"/>
<organism evidence="5 6">
    <name type="scientific">Candidatus Entotheonella gemina</name>
    <dbReference type="NCBI Taxonomy" id="1429439"/>
    <lineage>
        <taxon>Bacteria</taxon>
        <taxon>Pseudomonadati</taxon>
        <taxon>Nitrospinota/Tectimicrobiota group</taxon>
        <taxon>Candidatus Tectimicrobiota</taxon>
        <taxon>Candidatus Entotheonellia</taxon>
        <taxon>Candidatus Entotheonellales</taxon>
        <taxon>Candidatus Entotheonellaceae</taxon>
        <taxon>Candidatus Entotheonella</taxon>
    </lineage>
</organism>
<keyword evidence="3" id="KW-0472">Membrane</keyword>
<keyword evidence="3" id="KW-1133">Transmembrane helix</keyword>
<keyword evidence="6" id="KW-1185">Reference proteome</keyword>
<evidence type="ECO:0000256" key="1">
    <source>
        <dbReference type="ARBA" id="ARBA00000085"/>
    </source>
</evidence>
<comment type="catalytic activity">
    <reaction evidence="1">
        <text>ATP + protein L-histidine = ADP + protein N-phospho-L-histidine.</text>
        <dbReference type="EC" id="2.7.13.3"/>
    </reaction>
</comment>
<name>W4MFQ7_9BACT</name>
<evidence type="ECO:0000259" key="4">
    <source>
        <dbReference type="Pfam" id="PF19443"/>
    </source>
</evidence>
<feature type="transmembrane region" description="Helical" evidence="3">
    <location>
        <begin position="5"/>
        <end position="26"/>
    </location>
</feature>
<dbReference type="Gene3D" id="1.10.287.130">
    <property type="match status" value="1"/>
</dbReference>
<comment type="caution">
    <text evidence="5">The sequence shown here is derived from an EMBL/GenBank/DDBJ whole genome shotgun (WGS) entry which is preliminary data.</text>
</comment>
<evidence type="ECO:0000256" key="3">
    <source>
        <dbReference type="SAM" id="Phobius"/>
    </source>
</evidence>
<dbReference type="EMBL" id="AZHX01000069">
    <property type="protein sequence ID" value="ETX09038.1"/>
    <property type="molecule type" value="Genomic_DNA"/>
</dbReference>
<dbReference type="InterPro" id="IPR045812">
    <property type="entry name" value="DAHL"/>
</dbReference>
<gene>
    <name evidence="5" type="ORF">ETSY2_01845</name>
</gene>
<sequence>MKSGVIKIGLILGLCFCMAITGSWLYQQSKIIDGEKHYNITETIEQLKAVDARWNEDVLKSRLSLTQDYDLLVNSIQSNINLEKELSSHIDTIIDESDQVNVYLGEYREKTSSKIDFVEQFKGENSILRNSFLFIPFSIQKLSDMITAYKAEINSPVNTLYNLESHIQGLLIEFLDFTAKVKSARSTDLKQRVQILQLFLQKEELPENIQAYLTIILNHVNTVLRKKPVVDDLLTTIVSLPTGASLDQVRTAYNQYYDHRVSEGRMYQTLFTAYLAALAIFATYVGLRLWNKRRIRMLTTMNEALEKKVELSKELEKAYDDLAQSKMHLVQSEKMSALGQMVAGVAHEINTPLA</sequence>
<evidence type="ECO:0000313" key="5">
    <source>
        <dbReference type="EMBL" id="ETX09038.1"/>
    </source>
</evidence>